<organism evidence="2 3">
    <name type="scientific">Helicostylum pulchrum</name>
    <dbReference type="NCBI Taxonomy" id="562976"/>
    <lineage>
        <taxon>Eukaryota</taxon>
        <taxon>Fungi</taxon>
        <taxon>Fungi incertae sedis</taxon>
        <taxon>Mucoromycota</taxon>
        <taxon>Mucoromycotina</taxon>
        <taxon>Mucoromycetes</taxon>
        <taxon>Mucorales</taxon>
        <taxon>Mucorineae</taxon>
        <taxon>Mucoraceae</taxon>
        <taxon>Helicostylum</taxon>
    </lineage>
</organism>
<evidence type="ECO:0000313" key="2">
    <source>
        <dbReference type="EMBL" id="GAA5804665.1"/>
    </source>
</evidence>
<keyword evidence="3" id="KW-1185">Reference proteome</keyword>
<evidence type="ECO:0000313" key="3">
    <source>
        <dbReference type="Proteomes" id="UP001476247"/>
    </source>
</evidence>
<reference evidence="2 3" key="1">
    <citation type="submission" date="2024-04" db="EMBL/GenBank/DDBJ databases">
        <title>genome sequences of Mucor flavus KT1a and Helicostylum pulchrum KT1b strains isolation_sourced from the surface of a dry-aged beef.</title>
        <authorList>
            <person name="Toyotome T."/>
            <person name="Hosono M."/>
            <person name="Torimaru M."/>
            <person name="Fukuda K."/>
            <person name="Mikami N."/>
        </authorList>
    </citation>
    <scope>NUCLEOTIDE SEQUENCE [LARGE SCALE GENOMIC DNA]</scope>
    <source>
        <strain evidence="2 3">KT1b</strain>
    </source>
</reference>
<gene>
    <name evidence="2" type="ORF">HPULCUR_010168</name>
</gene>
<proteinExistence type="predicted"/>
<sequence length="215" mass="23833">MNKTDEASSCNRKVSWTVILKELQVSSILIVDEQITIKNNNQAAYGENIQDNVDQNINVVEQENDGEASESSSSATMTDRTMDNEMPTTPWIIGNANITDLFQQYRRCVDTINIPFPLEISLKELLAVTDILFLAPMDHSPAMINIFGQLKRLLGELMPANTTKINDSDFIKVTDTINAADSKAISVREAKRDLLNLDATMNNTIGNVIEGLANL</sequence>
<dbReference type="EMBL" id="BAABUJ010000037">
    <property type="protein sequence ID" value="GAA5804665.1"/>
    <property type="molecule type" value="Genomic_DNA"/>
</dbReference>
<comment type="caution">
    <text evidence="2">The sequence shown here is derived from an EMBL/GenBank/DDBJ whole genome shotgun (WGS) entry which is preliminary data.</text>
</comment>
<name>A0ABP9YDG7_9FUNG</name>
<dbReference type="Proteomes" id="UP001476247">
    <property type="component" value="Unassembled WGS sequence"/>
</dbReference>
<evidence type="ECO:0000256" key="1">
    <source>
        <dbReference type="SAM" id="MobiDB-lite"/>
    </source>
</evidence>
<protein>
    <submittedName>
        <fullName evidence="2">Uncharacterized protein</fullName>
    </submittedName>
</protein>
<feature type="region of interest" description="Disordered" evidence="1">
    <location>
        <begin position="62"/>
        <end position="81"/>
    </location>
</feature>
<accession>A0ABP9YDG7</accession>